<dbReference type="EMBL" id="JAQSIP010000002">
    <property type="protein sequence ID" value="MDD0837872.1"/>
    <property type="molecule type" value="Genomic_DNA"/>
</dbReference>
<evidence type="ECO:0000313" key="2">
    <source>
        <dbReference type="Proteomes" id="UP001528673"/>
    </source>
</evidence>
<accession>A0ABT5MVK1</accession>
<gene>
    <name evidence="1" type="ORF">PSQ40_04740</name>
</gene>
<protein>
    <recommendedName>
        <fullName evidence="3">GIY-YIG domain-containing protein</fullName>
    </recommendedName>
</protein>
<keyword evidence="2" id="KW-1185">Reference proteome</keyword>
<dbReference type="Proteomes" id="UP001528673">
    <property type="component" value="Unassembled WGS sequence"/>
</dbReference>
<evidence type="ECO:0000313" key="1">
    <source>
        <dbReference type="EMBL" id="MDD0837872.1"/>
    </source>
</evidence>
<proteinExistence type="predicted"/>
<sequence>MNPIQIIDVIKHKNAYGYQWFVVVDRMPKRVYTRTGNMLVSNDSGFYDFLAIEGGTKAFGGRKFSIQLDDGSTFECHGQVWSCGAPKGTEPTVQLGIGTIERLRDCYVFSGASVSKARLQEWLDANEPSTDYRKYDRRETEEYWLEVLEACPSLKKQVSAQRARALKRRGVLIFKDGSARFWSPYFERKKAHKAKRTAEAAQ</sequence>
<name>A0ABT5MVK1_9BURK</name>
<evidence type="ECO:0008006" key="3">
    <source>
        <dbReference type="Google" id="ProtNLM"/>
    </source>
</evidence>
<comment type="caution">
    <text evidence="1">The sequence shown here is derived from an EMBL/GenBank/DDBJ whole genome shotgun (WGS) entry which is preliminary data.</text>
</comment>
<dbReference type="RefSeq" id="WP_273949180.1">
    <property type="nucleotide sequence ID" value="NZ_JAQSIP010000002.1"/>
</dbReference>
<reference evidence="1 2" key="1">
    <citation type="submission" date="2023-02" db="EMBL/GenBank/DDBJ databases">
        <title>Bacterial whole genomic sequence of Curvibacter sp. HBC61.</title>
        <authorList>
            <person name="Le V."/>
            <person name="Ko S.-R."/>
            <person name="Ahn C.-Y."/>
            <person name="Oh H.-M."/>
        </authorList>
    </citation>
    <scope>NUCLEOTIDE SEQUENCE [LARGE SCALE GENOMIC DNA]</scope>
    <source>
        <strain evidence="1 2">HBC61</strain>
    </source>
</reference>
<organism evidence="1 2">
    <name type="scientific">Curvibacter cyanobacteriorum</name>
    <dbReference type="NCBI Taxonomy" id="3026422"/>
    <lineage>
        <taxon>Bacteria</taxon>
        <taxon>Pseudomonadati</taxon>
        <taxon>Pseudomonadota</taxon>
        <taxon>Betaproteobacteria</taxon>
        <taxon>Burkholderiales</taxon>
        <taxon>Comamonadaceae</taxon>
        <taxon>Curvibacter</taxon>
    </lineage>
</organism>